<dbReference type="CDD" id="cd06259">
    <property type="entry name" value="YdcF-like"/>
    <property type="match status" value="1"/>
</dbReference>
<dbReference type="PANTHER" id="PTHR30336">
    <property type="entry name" value="INNER MEMBRANE PROTEIN, PROBABLE PERMEASE"/>
    <property type="match status" value="1"/>
</dbReference>
<proteinExistence type="predicted"/>
<dbReference type="EMBL" id="RBAH01000026">
    <property type="protein sequence ID" value="RKN73009.1"/>
    <property type="molecule type" value="Genomic_DNA"/>
</dbReference>
<dbReference type="GO" id="GO:0000270">
    <property type="term" value="P:peptidoglycan metabolic process"/>
    <property type="evidence" value="ECO:0007669"/>
    <property type="project" value="TreeGrafter"/>
</dbReference>
<dbReference type="GO" id="GO:0043164">
    <property type="term" value="P:Gram-negative-bacterium-type cell wall biogenesis"/>
    <property type="evidence" value="ECO:0007669"/>
    <property type="project" value="TreeGrafter"/>
</dbReference>
<dbReference type="GO" id="GO:0005886">
    <property type="term" value="C:plasma membrane"/>
    <property type="evidence" value="ECO:0007669"/>
    <property type="project" value="TreeGrafter"/>
</dbReference>
<evidence type="ECO:0000313" key="3">
    <source>
        <dbReference type="Proteomes" id="UP000282311"/>
    </source>
</evidence>
<dbReference type="Gene3D" id="3.40.50.620">
    <property type="entry name" value="HUPs"/>
    <property type="match status" value="1"/>
</dbReference>
<dbReference type="Proteomes" id="UP000282311">
    <property type="component" value="Unassembled WGS sequence"/>
</dbReference>
<accession>A0A3B0BLT3</accession>
<sequence length="201" mass="23312">MRISELDSESLSRDDVDMLLFHRMNDDGADGDCIFVFGSKRSMLYRFPQAVRLYREKRAPLLLFSGGVRWEGQPDVEAAMMKAEAVRLGIPETDILIETKSRHTLENVLFSSDVLERHIGLAHIRRILIVTTAYHMRRCLLTLKTYMPPSIEYTYCPVDDKDTKRDNWFKSEAGRTRAIDECRKLITYVSKGQLTDYEIEP</sequence>
<name>A0A3B0BLT3_9BACL</name>
<dbReference type="OrthoDB" id="9782395at2"/>
<evidence type="ECO:0000259" key="1">
    <source>
        <dbReference type="Pfam" id="PF02698"/>
    </source>
</evidence>
<feature type="domain" description="DUF218" evidence="1">
    <location>
        <begin position="32"/>
        <end position="158"/>
    </location>
</feature>
<protein>
    <submittedName>
        <fullName evidence="2">YdcF family protein</fullName>
    </submittedName>
</protein>
<dbReference type="PANTHER" id="PTHR30336:SF4">
    <property type="entry name" value="ENVELOPE BIOGENESIS FACTOR ELYC"/>
    <property type="match status" value="1"/>
</dbReference>
<dbReference type="InterPro" id="IPR003848">
    <property type="entry name" value="DUF218"/>
</dbReference>
<comment type="caution">
    <text evidence="2">The sequence shown here is derived from an EMBL/GenBank/DDBJ whole genome shotgun (WGS) entry which is preliminary data.</text>
</comment>
<dbReference type="InterPro" id="IPR051599">
    <property type="entry name" value="Cell_Envelope_Assoc"/>
</dbReference>
<dbReference type="Pfam" id="PF02698">
    <property type="entry name" value="DUF218"/>
    <property type="match status" value="1"/>
</dbReference>
<keyword evidence="3" id="KW-1185">Reference proteome</keyword>
<evidence type="ECO:0000313" key="2">
    <source>
        <dbReference type="EMBL" id="RKN73009.1"/>
    </source>
</evidence>
<dbReference type="RefSeq" id="WP_120750585.1">
    <property type="nucleotide sequence ID" value="NZ_RBAH01000026.1"/>
</dbReference>
<organism evidence="2 3">
    <name type="scientific">Paenibacillus ginsengarvi</name>
    <dbReference type="NCBI Taxonomy" id="400777"/>
    <lineage>
        <taxon>Bacteria</taxon>
        <taxon>Bacillati</taxon>
        <taxon>Bacillota</taxon>
        <taxon>Bacilli</taxon>
        <taxon>Bacillales</taxon>
        <taxon>Paenibacillaceae</taxon>
        <taxon>Paenibacillus</taxon>
    </lineage>
</organism>
<reference evidence="2 3" key="1">
    <citation type="journal article" date="2007" name="Int. J. Syst. Evol. Microbiol.">
        <title>Paenibacillus ginsengarvi sp. nov., isolated from soil from ginseng cultivation.</title>
        <authorList>
            <person name="Yoon M.H."/>
            <person name="Ten L.N."/>
            <person name="Im W.T."/>
        </authorList>
    </citation>
    <scope>NUCLEOTIDE SEQUENCE [LARGE SCALE GENOMIC DNA]</scope>
    <source>
        <strain evidence="2 3">KCTC 13059</strain>
    </source>
</reference>
<dbReference type="InterPro" id="IPR014729">
    <property type="entry name" value="Rossmann-like_a/b/a_fold"/>
</dbReference>
<gene>
    <name evidence="2" type="ORF">D7M11_28080</name>
</gene>
<dbReference type="AlphaFoldDB" id="A0A3B0BLT3"/>